<name>A0A563VR32_9CYAN</name>
<evidence type="ECO:0000313" key="1">
    <source>
        <dbReference type="EMBL" id="VEP13727.1"/>
    </source>
</evidence>
<protein>
    <submittedName>
        <fullName evidence="1">Uncharacterized protein</fullName>
    </submittedName>
</protein>
<organism evidence="1 2">
    <name type="scientific">Hyella patelloides LEGE 07179</name>
    <dbReference type="NCBI Taxonomy" id="945734"/>
    <lineage>
        <taxon>Bacteria</taxon>
        <taxon>Bacillati</taxon>
        <taxon>Cyanobacteriota</taxon>
        <taxon>Cyanophyceae</taxon>
        <taxon>Pleurocapsales</taxon>
        <taxon>Hyellaceae</taxon>
        <taxon>Hyella</taxon>
    </lineage>
</organism>
<dbReference type="EMBL" id="CAACVJ010000129">
    <property type="protein sequence ID" value="VEP13727.1"/>
    <property type="molecule type" value="Genomic_DNA"/>
</dbReference>
<sequence length="49" mass="5505">MWINSDFELPLVRDAHSVDFVKTVGDQLHEIALIALIALTILRCQGNLD</sequence>
<evidence type="ECO:0000313" key="2">
    <source>
        <dbReference type="Proteomes" id="UP000320055"/>
    </source>
</evidence>
<accession>A0A563VR32</accession>
<keyword evidence="2" id="KW-1185">Reference proteome</keyword>
<gene>
    <name evidence="1" type="ORF">H1P_2140013</name>
</gene>
<proteinExistence type="predicted"/>
<reference evidence="1 2" key="1">
    <citation type="submission" date="2019-01" db="EMBL/GenBank/DDBJ databases">
        <authorList>
            <person name="Brito A."/>
        </authorList>
    </citation>
    <scope>NUCLEOTIDE SEQUENCE [LARGE SCALE GENOMIC DNA]</scope>
    <source>
        <strain evidence="1">1</strain>
    </source>
</reference>
<dbReference type="Proteomes" id="UP000320055">
    <property type="component" value="Unassembled WGS sequence"/>
</dbReference>
<dbReference type="AlphaFoldDB" id="A0A563VR32"/>